<accession>A0A2H3JBE1</accession>
<evidence type="ECO:0000313" key="2">
    <source>
        <dbReference type="Proteomes" id="UP000218811"/>
    </source>
</evidence>
<evidence type="ECO:0000313" key="1">
    <source>
        <dbReference type="EMBL" id="PCH38905.1"/>
    </source>
</evidence>
<keyword evidence="2" id="KW-1185">Reference proteome</keyword>
<gene>
    <name evidence="1" type="ORF">WOLCODRAFT_158436</name>
</gene>
<proteinExistence type="predicted"/>
<evidence type="ECO:0008006" key="3">
    <source>
        <dbReference type="Google" id="ProtNLM"/>
    </source>
</evidence>
<organism evidence="1 2">
    <name type="scientific">Wolfiporia cocos (strain MD-104)</name>
    <name type="common">Brown rot fungus</name>
    <dbReference type="NCBI Taxonomy" id="742152"/>
    <lineage>
        <taxon>Eukaryota</taxon>
        <taxon>Fungi</taxon>
        <taxon>Dikarya</taxon>
        <taxon>Basidiomycota</taxon>
        <taxon>Agaricomycotina</taxon>
        <taxon>Agaricomycetes</taxon>
        <taxon>Polyporales</taxon>
        <taxon>Phaeolaceae</taxon>
        <taxon>Wolfiporia</taxon>
    </lineage>
</organism>
<name>A0A2H3JBE1_WOLCO</name>
<reference evidence="1 2" key="1">
    <citation type="journal article" date="2012" name="Science">
        <title>The Paleozoic origin of enzymatic lignin decomposition reconstructed from 31 fungal genomes.</title>
        <authorList>
            <person name="Floudas D."/>
            <person name="Binder M."/>
            <person name="Riley R."/>
            <person name="Barry K."/>
            <person name="Blanchette R.A."/>
            <person name="Henrissat B."/>
            <person name="Martinez A.T."/>
            <person name="Otillar R."/>
            <person name="Spatafora J.W."/>
            <person name="Yadav J.S."/>
            <person name="Aerts A."/>
            <person name="Benoit I."/>
            <person name="Boyd A."/>
            <person name="Carlson A."/>
            <person name="Copeland A."/>
            <person name="Coutinho P.M."/>
            <person name="de Vries R.P."/>
            <person name="Ferreira P."/>
            <person name="Findley K."/>
            <person name="Foster B."/>
            <person name="Gaskell J."/>
            <person name="Glotzer D."/>
            <person name="Gorecki P."/>
            <person name="Heitman J."/>
            <person name="Hesse C."/>
            <person name="Hori C."/>
            <person name="Igarashi K."/>
            <person name="Jurgens J.A."/>
            <person name="Kallen N."/>
            <person name="Kersten P."/>
            <person name="Kohler A."/>
            <person name="Kuees U."/>
            <person name="Kumar T.K.A."/>
            <person name="Kuo A."/>
            <person name="LaButti K."/>
            <person name="Larrondo L.F."/>
            <person name="Lindquist E."/>
            <person name="Ling A."/>
            <person name="Lombard V."/>
            <person name="Lucas S."/>
            <person name="Lundell T."/>
            <person name="Martin R."/>
            <person name="McLaughlin D.J."/>
            <person name="Morgenstern I."/>
            <person name="Morin E."/>
            <person name="Murat C."/>
            <person name="Nagy L.G."/>
            <person name="Nolan M."/>
            <person name="Ohm R.A."/>
            <person name="Patyshakuliyeva A."/>
            <person name="Rokas A."/>
            <person name="Ruiz-Duenas F.J."/>
            <person name="Sabat G."/>
            <person name="Salamov A."/>
            <person name="Samejima M."/>
            <person name="Schmutz J."/>
            <person name="Slot J.C."/>
            <person name="St John F."/>
            <person name="Stenlid J."/>
            <person name="Sun H."/>
            <person name="Sun S."/>
            <person name="Syed K."/>
            <person name="Tsang A."/>
            <person name="Wiebenga A."/>
            <person name="Young D."/>
            <person name="Pisabarro A."/>
            <person name="Eastwood D.C."/>
            <person name="Martin F."/>
            <person name="Cullen D."/>
            <person name="Grigoriev I.V."/>
            <person name="Hibbett D.S."/>
        </authorList>
    </citation>
    <scope>NUCLEOTIDE SEQUENCE [LARGE SCALE GENOMIC DNA]</scope>
    <source>
        <strain evidence="1 2">MD-104</strain>
    </source>
</reference>
<dbReference type="Proteomes" id="UP000218811">
    <property type="component" value="Unassembled WGS sequence"/>
</dbReference>
<dbReference type="AlphaFoldDB" id="A0A2H3JBE1"/>
<dbReference type="STRING" id="742152.A0A2H3JBE1"/>
<dbReference type="OrthoDB" id="58416at2759"/>
<protein>
    <recommendedName>
        <fullName evidence="3">Hemerythrin-like domain-containing protein</fullName>
    </recommendedName>
</protein>
<dbReference type="EMBL" id="KB467943">
    <property type="protein sequence ID" value="PCH38905.1"/>
    <property type="molecule type" value="Genomic_DNA"/>
</dbReference>
<sequence>MSYSADDFARDFHIMCKLAKRLKPNDIFDWVQWEMARTHKAIIQWWIQVEKVEIHHQVEEEIQFPALGVAIDTSASHAEYTSMLVPLGAFKSYLESVSEGTAQWSSETASMLAQAFLPELMHHFVEELYMLDPGALRRSGIAASALEAMRQAVAVRAKESADFTKDIPGLVVHNDGAFDWPRVPWAITDEFRMPAGLYLLHKGWWKYSALPLDL</sequence>